<dbReference type="AlphaFoldDB" id="A0AAT9LB49"/>
<accession>A0AAT9LB49</accession>
<dbReference type="KEGG" id="fcz:IMF26_09925"/>
<feature type="transmembrane region" description="Helical" evidence="5">
    <location>
        <begin position="299"/>
        <end position="318"/>
    </location>
</feature>
<feature type="transmembrane region" description="Helical" evidence="5">
    <location>
        <begin position="392"/>
        <end position="413"/>
    </location>
</feature>
<dbReference type="InterPro" id="IPR050382">
    <property type="entry name" value="MFS_Na/Anion_cotransporter"/>
</dbReference>
<organism evidence="6">
    <name type="scientific">Candidatus Fermentithermobacillus carboniphilus</name>
    <dbReference type="NCBI Taxonomy" id="3085328"/>
    <lineage>
        <taxon>Bacteria</taxon>
        <taxon>Bacillati</taxon>
        <taxon>Bacillota</taxon>
        <taxon>Candidatus Fermentithermobacillia</taxon>
        <taxon>Candidatus Fermentithermobacillales</taxon>
        <taxon>Candidatus Fermentithermobacillaceae</taxon>
        <taxon>Candidatus Fermentithermobacillus</taxon>
    </lineage>
</organism>
<evidence type="ECO:0000256" key="2">
    <source>
        <dbReference type="ARBA" id="ARBA00022692"/>
    </source>
</evidence>
<sequence length="423" mass="44732">MKDRQYSWVKSVVVLSFGWLLLYATRTVLSSTLKDIGDYWGLSEGFLGLISSSFFMAYTILQIPSGFLSDRFGSKRVLLLGFAAQSLAIFFSAFARDQYQFLGARVLAGAGQATYFACQHAIISVILPKERRALGTAATVAGSALGTALGLLLGKFLGFYSFGWRLPFAVLGAMALAFVLAIALEVPETSGPHSVYPMKFINSSPSGDGARQIAQAPQLPDNLGQANPGWTFLALMCASHFMTMYGFYLMLTWLPYYLETVRGYRGGLSAVIPTVMPLIMAPATLAGGFVADRLGSKKVVVNVALPLSALATAAIPLVKSTGGLLAALALYGATGKLVIDPGLIAYVGDNAPLESRATILSIFNFAGALAMAVAPAATGFLAESTGSFDLSFYAAGLFNIVALFTFAAALKLLGNASRYGERA</sequence>
<keyword evidence="3 5" id="KW-1133">Transmembrane helix</keyword>
<gene>
    <name evidence="6" type="ORF">IMF26_09925</name>
</gene>
<protein>
    <submittedName>
        <fullName evidence="6">MFS transporter</fullName>
    </submittedName>
</protein>
<feature type="transmembrane region" description="Helical" evidence="5">
    <location>
        <begin position="324"/>
        <end position="347"/>
    </location>
</feature>
<feature type="transmembrane region" description="Helical" evidence="5">
    <location>
        <begin position="77"/>
        <end position="95"/>
    </location>
</feature>
<feature type="transmembrane region" description="Helical" evidence="5">
    <location>
        <begin position="359"/>
        <end position="380"/>
    </location>
</feature>
<evidence type="ECO:0000313" key="6">
    <source>
        <dbReference type="EMBL" id="QUL98326.1"/>
    </source>
</evidence>
<evidence type="ECO:0000256" key="5">
    <source>
        <dbReference type="SAM" id="Phobius"/>
    </source>
</evidence>
<dbReference type="SUPFAM" id="SSF103473">
    <property type="entry name" value="MFS general substrate transporter"/>
    <property type="match status" value="1"/>
</dbReference>
<dbReference type="PANTHER" id="PTHR11662:SF399">
    <property type="entry name" value="FI19708P1-RELATED"/>
    <property type="match status" value="1"/>
</dbReference>
<feature type="transmembrane region" description="Helical" evidence="5">
    <location>
        <begin position="107"/>
        <end position="127"/>
    </location>
</feature>
<dbReference type="EMBL" id="CP062796">
    <property type="protein sequence ID" value="QUL98326.1"/>
    <property type="molecule type" value="Genomic_DNA"/>
</dbReference>
<proteinExistence type="predicted"/>
<dbReference type="InterPro" id="IPR011701">
    <property type="entry name" value="MFS"/>
</dbReference>
<comment type="subcellular location">
    <subcellularLocation>
        <location evidence="1">Cell membrane</location>
        <topology evidence="1">Multi-pass membrane protein</topology>
    </subcellularLocation>
</comment>
<dbReference type="GO" id="GO:0005886">
    <property type="term" value="C:plasma membrane"/>
    <property type="evidence" value="ECO:0007669"/>
    <property type="project" value="UniProtKB-SubCell"/>
</dbReference>
<dbReference type="Pfam" id="PF07690">
    <property type="entry name" value="MFS_1"/>
    <property type="match status" value="1"/>
</dbReference>
<feature type="transmembrane region" description="Helical" evidence="5">
    <location>
        <begin position="270"/>
        <end position="292"/>
    </location>
</feature>
<evidence type="ECO:0000256" key="3">
    <source>
        <dbReference type="ARBA" id="ARBA00022989"/>
    </source>
</evidence>
<evidence type="ECO:0000256" key="1">
    <source>
        <dbReference type="ARBA" id="ARBA00004651"/>
    </source>
</evidence>
<keyword evidence="2 5" id="KW-0812">Transmembrane</keyword>
<feature type="transmembrane region" description="Helical" evidence="5">
    <location>
        <begin position="166"/>
        <end position="184"/>
    </location>
</feature>
<dbReference type="GO" id="GO:0022857">
    <property type="term" value="F:transmembrane transporter activity"/>
    <property type="evidence" value="ECO:0007669"/>
    <property type="project" value="InterPro"/>
</dbReference>
<dbReference type="Gene3D" id="1.20.1250.20">
    <property type="entry name" value="MFS general substrate transporter like domains"/>
    <property type="match status" value="2"/>
</dbReference>
<dbReference type="InterPro" id="IPR036259">
    <property type="entry name" value="MFS_trans_sf"/>
</dbReference>
<feature type="transmembrane region" description="Helical" evidence="5">
    <location>
        <begin position="134"/>
        <end position="154"/>
    </location>
</feature>
<name>A0AAT9LB49_9FIRM</name>
<reference evidence="6" key="1">
    <citation type="submission" date="2020-10" db="EMBL/GenBank/DDBJ databases">
        <authorList>
            <person name="Kadnikov V."/>
            <person name="Beletsky A.V."/>
            <person name="Mardanov A.V."/>
            <person name="Karnachuk O.V."/>
            <person name="Ravin N.V."/>
        </authorList>
    </citation>
    <scope>NUCLEOTIDE SEQUENCE</scope>
    <source>
        <strain evidence="6">Bu02</strain>
    </source>
</reference>
<feature type="transmembrane region" description="Helical" evidence="5">
    <location>
        <begin position="46"/>
        <end position="65"/>
    </location>
</feature>
<feature type="transmembrane region" description="Helical" evidence="5">
    <location>
        <begin position="232"/>
        <end position="258"/>
    </location>
</feature>
<keyword evidence="4 5" id="KW-0472">Membrane</keyword>
<dbReference type="PANTHER" id="PTHR11662">
    <property type="entry name" value="SOLUTE CARRIER FAMILY 17"/>
    <property type="match status" value="1"/>
</dbReference>
<evidence type="ECO:0000256" key="4">
    <source>
        <dbReference type="ARBA" id="ARBA00023136"/>
    </source>
</evidence>
<reference evidence="6" key="2">
    <citation type="journal article" date="2023" name="Biology">
        <title>Prokaryotic Life Associated with Coal-Fire Gas Vents Revealed by Metagenomics.</title>
        <authorList>
            <person name="Kadnikov V.V."/>
            <person name="Mardanov A.V."/>
            <person name="Beletsky A.V."/>
            <person name="Karnachuk O.V."/>
            <person name="Ravin N.V."/>
        </authorList>
    </citation>
    <scope>NUCLEOTIDE SEQUENCE</scope>
    <source>
        <strain evidence="6">Bu02</strain>
    </source>
</reference>